<proteinExistence type="predicted"/>
<evidence type="ECO:0000259" key="2">
    <source>
        <dbReference type="Pfam" id="PF04909"/>
    </source>
</evidence>
<evidence type="ECO:0000256" key="1">
    <source>
        <dbReference type="ARBA" id="ARBA00023239"/>
    </source>
</evidence>
<protein>
    <recommendedName>
        <fullName evidence="2">Amidohydrolase-related domain-containing protein</fullName>
    </recommendedName>
</protein>
<dbReference type="InterPro" id="IPR032466">
    <property type="entry name" value="Metal_Hydrolase"/>
</dbReference>
<dbReference type="Proteomes" id="UP000198744">
    <property type="component" value="Unassembled WGS sequence"/>
</dbReference>
<dbReference type="Gene3D" id="3.20.20.140">
    <property type="entry name" value="Metal-dependent hydrolases"/>
    <property type="match status" value="1"/>
</dbReference>
<evidence type="ECO:0000313" key="3">
    <source>
        <dbReference type="EMBL" id="SEM22273.1"/>
    </source>
</evidence>
<dbReference type="SUPFAM" id="SSF51556">
    <property type="entry name" value="Metallo-dependent hydrolases"/>
    <property type="match status" value="1"/>
</dbReference>
<name>A0A1H7WL85_9BACT</name>
<dbReference type="PANTHER" id="PTHR21240">
    <property type="entry name" value="2-AMINO-3-CARBOXYLMUCONATE-6-SEMIALDEHYDE DECARBOXYLASE"/>
    <property type="match status" value="1"/>
</dbReference>
<dbReference type="PANTHER" id="PTHR21240:SF19">
    <property type="entry name" value="CATALYTIC_ HYDROLASE"/>
    <property type="match status" value="1"/>
</dbReference>
<dbReference type="STRING" id="43775.SAMN04489760_10718"/>
<gene>
    <name evidence="3" type="ORF">SAMN04489760_10718</name>
</gene>
<dbReference type="AlphaFoldDB" id="A0A1H7WL85"/>
<dbReference type="InterPro" id="IPR032465">
    <property type="entry name" value="ACMSD"/>
</dbReference>
<feature type="domain" description="Amidohydrolase-related" evidence="2">
    <location>
        <begin position="8"/>
        <end position="279"/>
    </location>
</feature>
<dbReference type="EMBL" id="FOBS01000007">
    <property type="protein sequence ID" value="SEM22273.1"/>
    <property type="molecule type" value="Genomic_DNA"/>
</dbReference>
<sequence length="279" mass="31512">MPEKSVVIDFHMHPLTYESFQPSALGWIAEIVGQRCDFEEFRTRYSDPEAFVGLLKESGIDYAVVMAELCPITTGICTNESVAAFCSGRPELIPFASINPATDLAPAEKLEDLISRFGFRGLKLYPTYQHFYPNDAKLYPLYAVAQEREIPIMLHTGSSVFEGARLKYGDPLYLDDVAVDFPRLKLLMVHGGRGFWYDRAYFLTKMHKNVFLEIAGLPPHNLLKYFPELGRIAHKVIYGSDWPGVADLAQNLEAVRKLPLTPEQKDLILGGNARRLLKL</sequence>
<organism evidence="3 4">
    <name type="scientific">Syntrophus gentianae</name>
    <dbReference type="NCBI Taxonomy" id="43775"/>
    <lineage>
        <taxon>Bacteria</taxon>
        <taxon>Pseudomonadati</taxon>
        <taxon>Thermodesulfobacteriota</taxon>
        <taxon>Syntrophia</taxon>
        <taxon>Syntrophales</taxon>
        <taxon>Syntrophaceae</taxon>
        <taxon>Syntrophus</taxon>
    </lineage>
</organism>
<reference evidence="3 4" key="1">
    <citation type="submission" date="2016-10" db="EMBL/GenBank/DDBJ databases">
        <authorList>
            <person name="de Groot N.N."/>
        </authorList>
    </citation>
    <scope>NUCLEOTIDE SEQUENCE [LARGE SCALE GENOMIC DNA]</scope>
    <source>
        <strain evidence="3 4">DSM 8423</strain>
    </source>
</reference>
<evidence type="ECO:0000313" key="4">
    <source>
        <dbReference type="Proteomes" id="UP000198744"/>
    </source>
</evidence>
<dbReference type="GO" id="GO:0016787">
    <property type="term" value="F:hydrolase activity"/>
    <property type="evidence" value="ECO:0007669"/>
    <property type="project" value="InterPro"/>
</dbReference>
<keyword evidence="1" id="KW-0456">Lyase</keyword>
<dbReference type="OrthoDB" id="9799024at2"/>
<accession>A0A1H7WL85</accession>
<keyword evidence="4" id="KW-1185">Reference proteome</keyword>
<dbReference type="Pfam" id="PF04909">
    <property type="entry name" value="Amidohydro_2"/>
    <property type="match status" value="1"/>
</dbReference>
<dbReference type="RefSeq" id="WP_093882891.1">
    <property type="nucleotide sequence ID" value="NZ_FOBS01000007.1"/>
</dbReference>
<dbReference type="CDD" id="cd01292">
    <property type="entry name" value="metallo-dependent_hydrolases"/>
    <property type="match status" value="1"/>
</dbReference>
<dbReference type="GO" id="GO:0016831">
    <property type="term" value="F:carboxy-lyase activity"/>
    <property type="evidence" value="ECO:0007669"/>
    <property type="project" value="InterPro"/>
</dbReference>
<dbReference type="InterPro" id="IPR006680">
    <property type="entry name" value="Amidohydro-rel"/>
</dbReference>